<comment type="pathway">
    <text evidence="1">Lipid metabolism.</text>
</comment>
<dbReference type="Pfam" id="PF01633">
    <property type="entry name" value="Choline_kinase"/>
    <property type="match status" value="1"/>
</dbReference>
<comment type="similarity">
    <text evidence="11">Belongs to the choline/ethanolamine kinase family.</text>
</comment>
<dbReference type="SUPFAM" id="SSF56112">
    <property type="entry name" value="Protein kinase-like (PK-like)"/>
    <property type="match status" value="1"/>
</dbReference>
<evidence type="ECO:0000256" key="7">
    <source>
        <dbReference type="ARBA" id="ARBA00023098"/>
    </source>
</evidence>
<keyword evidence="3" id="KW-0808">Transferase</keyword>
<dbReference type="PANTHER" id="PTHR22603">
    <property type="entry name" value="CHOLINE/ETHANOALAMINE KINASE"/>
    <property type="match status" value="1"/>
</dbReference>
<evidence type="ECO:0000256" key="3">
    <source>
        <dbReference type="ARBA" id="ARBA00022679"/>
    </source>
</evidence>
<sequence length="371" mass="43184">MSGIDTQINHMMETEIHVPVGSPAIRKYPIFVDEHNVTEGAMKLIKELRPRWEPNLIRTKLFTDGTTNKLVGCYVDDCLEDVVLVRVYGNKTELIVDRDNELKSFQVLHANGCAPRLYCTFQNGICYEFMQGRALDTQDVRDPVLLRLIAREMASIHAIHAHNGCIPKSNLWIKMRKYFSLVATEFTDQASNVRIQQEVPSQEVLEQEMMWMKEHLSQLGSPVVLCHNDLLCKNIIHNEKEGHVRFIDYEYSSYNYQAFDIGNHFNEFAGMSEPDFNLYPSREMQLDWLHTYLQAYKLSIKKGEEVSQHELETLYVQVNKFALASHFFWGFWALIQAKYSTIEFDFLGYAVLRFNQYFKTKPAVMALEIPK</sequence>
<dbReference type="GO" id="GO:0005524">
    <property type="term" value="F:ATP binding"/>
    <property type="evidence" value="ECO:0007669"/>
    <property type="project" value="UniProtKB-KW"/>
</dbReference>
<evidence type="ECO:0000256" key="6">
    <source>
        <dbReference type="ARBA" id="ARBA00022840"/>
    </source>
</evidence>
<keyword evidence="5 14" id="KW-0418">Kinase</keyword>
<dbReference type="GO" id="GO:0006646">
    <property type="term" value="P:phosphatidylethanolamine biosynthetic process"/>
    <property type="evidence" value="ECO:0007669"/>
    <property type="project" value="TreeGrafter"/>
</dbReference>
<keyword evidence="4" id="KW-0547">Nucleotide-binding</keyword>
<dbReference type="CDD" id="cd05157">
    <property type="entry name" value="ETNK_euk"/>
    <property type="match status" value="1"/>
</dbReference>
<evidence type="ECO:0000256" key="1">
    <source>
        <dbReference type="ARBA" id="ARBA00005189"/>
    </source>
</evidence>
<dbReference type="OrthoDB" id="10267235at2759"/>
<dbReference type="GO" id="GO:0005737">
    <property type="term" value="C:cytoplasm"/>
    <property type="evidence" value="ECO:0007669"/>
    <property type="project" value="TreeGrafter"/>
</dbReference>
<name>A0A6P6QBS9_CARAU</name>
<proteinExistence type="inferred from homology"/>
<keyword evidence="8" id="KW-0594">Phospholipid biosynthesis</keyword>
<evidence type="ECO:0000313" key="14">
    <source>
        <dbReference type="RefSeq" id="XP_026130856.1"/>
    </source>
</evidence>
<gene>
    <name evidence="14" type="primary">LOC113110844</name>
</gene>
<keyword evidence="2" id="KW-0444">Lipid biosynthesis</keyword>
<dbReference type="PANTHER" id="PTHR22603:SF94">
    <property type="entry name" value="ETHANOLAMINE KINASE 2"/>
    <property type="match status" value="1"/>
</dbReference>
<evidence type="ECO:0000256" key="4">
    <source>
        <dbReference type="ARBA" id="ARBA00022741"/>
    </source>
</evidence>
<keyword evidence="13" id="KW-1185">Reference proteome</keyword>
<keyword evidence="7" id="KW-0443">Lipid metabolism</keyword>
<evidence type="ECO:0000256" key="5">
    <source>
        <dbReference type="ARBA" id="ARBA00022777"/>
    </source>
</evidence>
<dbReference type="KEGG" id="caua:113110844"/>
<dbReference type="InterPro" id="IPR011009">
    <property type="entry name" value="Kinase-like_dom_sf"/>
</dbReference>
<evidence type="ECO:0000256" key="8">
    <source>
        <dbReference type="ARBA" id="ARBA00023209"/>
    </source>
</evidence>
<organism evidence="13 14">
    <name type="scientific">Carassius auratus</name>
    <name type="common">Goldfish</name>
    <dbReference type="NCBI Taxonomy" id="7957"/>
    <lineage>
        <taxon>Eukaryota</taxon>
        <taxon>Metazoa</taxon>
        <taxon>Chordata</taxon>
        <taxon>Craniata</taxon>
        <taxon>Vertebrata</taxon>
        <taxon>Euteleostomi</taxon>
        <taxon>Actinopterygii</taxon>
        <taxon>Neopterygii</taxon>
        <taxon>Teleostei</taxon>
        <taxon>Ostariophysi</taxon>
        <taxon>Cypriniformes</taxon>
        <taxon>Cyprinidae</taxon>
        <taxon>Cyprininae</taxon>
        <taxon>Carassius</taxon>
    </lineage>
</organism>
<evidence type="ECO:0000313" key="13">
    <source>
        <dbReference type="Proteomes" id="UP000515129"/>
    </source>
</evidence>
<evidence type="ECO:0000256" key="10">
    <source>
        <dbReference type="ARBA" id="ARBA00037883"/>
    </source>
</evidence>
<dbReference type="AlphaFoldDB" id="A0A6P6QBS9"/>
<reference evidence="14" key="1">
    <citation type="submission" date="2025-08" db="UniProtKB">
        <authorList>
            <consortium name="RefSeq"/>
        </authorList>
    </citation>
    <scope>IDENTIFICATION</scope>
    <source>
        <strain evidence="14">Wakin</strain>
        <tissue evidence="14">Muscle</tissue>
    </source>
</reference>
<dbReference type="Proteomes" id="UP000515129">
    <property type="component" value="Chromosome 11"/>
</dbReference>
<evidence type="ECO:0000256" key="12">
    <source>
        <dbReference type="ARBA" id="ARBA00038874"/>
    </source>
</evidence>
<accession>A0A6P6QBS9</accession>
<keyword evidence="6" id="KW-0067">ATP-binding</keyword>
<dbReference type="EC" id="2.7.1.82" evidence="12"/>
<evidence type="ECO:0000256" key="9">
    <source>
        <dbReference type="ARBA" id="ARBA00023264"/>
    </source>
</evidence>
<evidence type="ECO:0000256" key="11">
    <source>
        <dbReference type="ARBA" id="ARBA00038211"/>
    </source>
</evidence>
<dbReference type="GO" id="GO:0004305">
    <property type="term" value="F:ethanolamine kinase activity"/>
    <property type="evidence" value="ECO:0007669"/>
    <property type="project" value="UniProtKB-EC"/>
</dbReference>
<protein>
    <recommendedName>
        <fullName evidence="12">ethanolamine kinase</fullName>
        <ecNumber evidence="12">2.7.1.82</ecNumber>
    </recommendedName>
</protein>
<evidence type="ECO:0000256" key="2">
    <source>
        <dbReference type="ARBA" id="ARBA00022516"/>
    </source>
</evidence>
<dbReference type="Gene3D" id="3.90.1200.10">
    <property type="match status" value="1"/>
</dbReference>
<dbReference type="GeneID" id="113110844"/>
<comment type="pathway">
    <text evidence="10">Phospholipid metabolism; phosphatidylethanolamine biosynthesis; phosphatidylethanolamine from ethanolamine: step 1/3.</text>
</comment>
<keyword evidence="9" id="KW-1208">Phospholipid metabolism</keyword>
<dbReference type="Gene3D" id="3.30.200.20">
    <property type="entry name" value="Phosphorylase Kinase, domain 1"/>
    <property type="match status" value="1"/>
</dbReference>
<dbReference type="RefSeq" id="XP_026130856.1">
    <property type="nucleotide sequence ID" value="XM_026275071.1"/>
</dbReference>
<dbReference type="FunFam" id="3.90.1200.10:FF:000002">
    <property type="entry name" value="Ethanolamine kinase 1"/>
    <property type="match status" value="1"/>
</dbReference>